<protein>
    <recommendedName>
        <fullName evidence="4">MARVEL domain-containing protein</fullName>
    </recommendedName>
</protein>
<evidence type="ECO:0008006" key="4">
    <source>
        <dbReference type="Google" id="ProtNLM"/>
    </source>
</evidence>
<proteinExistence type="predicted"/>
<dbReference type="EMBL" id="JH795866">
    <property type="protein sequence ID" value="EJU00605.1"/>
    <property type="molecule type" value="Genomic_DNA"/>
</dbReference>
<feature type="transmembrane region" description="Helical" evidence="1">
    <location>
        <begin position="77"/>
        <end position="94"/>
    </location>
</feature>
<evidence type="ECO:0000256" key="1">
    <source>
        <dbReference type="SAM" id="Phobius"/>
    </source>
</evidence>
<gene>
    <name evidence="2" type="ORF">DACRYDRAFT_108671</name>
</gene>
<keyword evidence="3" id="KW-1185">Reference proteome</keyword>
<feature type="transmembrane region" description="Helical" evidence="1">
    <location>
        <begin position="12"/>
        <end position="32"/>
    </location>
</feature>
<organism evidence="2 3">
    <name type="scientific">Dacryopinax primogenitus (strain DJM 731)</name>
    <name type="common">Brown rot fungus</name>
    <dbReference type="NCBI Taxonomy" id="1858805"/>
    <lineage>
        <taxon>Eukaryota</taxon>
        <taxon>Fungi</taxon>
        <taxon>Dikarya</taxon>
        <taxon>Basidiomycota</taxon>
        <taxon>Agaricomycotina</taxon>
        <taxon>Dacrymycetes</taxon>
        <taxon>Dacrymycetales</taxon>
        <taxon>Dacrymycetaceae</taxon>
        <taxon>Dacryopinax</taxon>
    </lineage>
</organism>
<name>M5FXU6_DACPD</name>
<accession>M5FXU6</accession>
<sequence>MAVLGPALYRTIFYLLALLASIAELGVSAALLSLENEDLGAGEAFAQFVVSLVCLFLVLLGEVFVRLRFLASTSFELGVVGLLWVMWLASAAWTTSEVSSTFGVGNCDESSSQIVNWTIEMTLSDAEAMCREWKAVEALAWINWVFGSLNRPFL</sequence>
<dbReference type="Proteomes" id="UP000030653">
    <property type="component" value="Unassembled WGS sequence"/>
</dbReference>
<reference evidence="2 3" key="1">
    <citation type="journal article" date="2012" name="Science">
        <title>The Paleozoic origin of enzymatic lignin decomposition reconstructed from 31 fungal genomes.</title>
        <authorList>
            <person name="Floudas D."/>
            <person name="Binder M."/>
            <person name="Riley R."/>
            <person name="Barry K."/>
            <person name="Blanchette R.A."/>
            <person name="Henrissat B."/>
            <person name="Martinez A.T."/>
            <person name="Otillar R."/>
            <person name="Spatafora J.W."/>
            <person name="Yadav J.S."/>
            <person name="Aerts A."/>
            <person name="Benoit I."/>
            <person name="Boyd A."/>
            <person name="Carlson A."/>
            <person name="Copeland A."/>
            <person name="Coutinho P.M."/>
            <person name="de Vries R.P."/>
            <person name="Ferreira P."/>
            <person name="Findley K."/>
            <person name="Foster B."/>
            <person name="Gaskell J."/>
            <person name="Glotzer D."/>
            <person name="Gorecki P."/>
            <person name="Heitman J."/>
            <person name="Hesse C."/>
            <person name="Hori C."/>
            <person name="Igarashi K."/>
            <person name="Jurgens J.A."/>
            <person name="Kallen N."/>
            <person name="Kersten P."/>
            <person name="Kohler A."/>
            <person name="Kuees U."/>
            <person name="Kumar T.K.A."/>
            <person name="Kuo A."/>
            <person name="LaButti K."/>
            <person name="Larrondo L.F."/>
            <person name="Lindquist E."/>
            <person name="Ling A."/>
            <person name="Lombard V."/>
            <person name="Lucas S."/>
            <person name="Lundell T."/>
            <person name="Martin R."/>
            <person name="McLaughlin D.J."/>
            <person name="Morgenstern I."/>
            <person name="Morin E."/>
            <person name="Murat C."/>
            <person name="Nagy L.G."/>
            <person name="Nolan M."/>
            <person name="Ohm R.A."/>
            <person name="Patyshakuliyeva A."/>
            <person name="Rokas A."/>
            <person name="Ruiz-Duenas F.J."/>
            <person name="Sabat G."/>
            <person name="Salamov A."/>
            <person name="Samejima M."/>
            <person name="Schmutz J."/>
            <person name="Slot J.C."/>
            <person name="St John F."/>
            <person name="Stenlid J."/>
            <person name="Sun H."/>
            <person name="Sun S."/>
            <person name="Syed K."/>
            <person name="Tsang A."/>
            <person name="Wiebenga A."/>
            <person name="Young D."/>
            <person name="Pisabarro A."/>
            <person name="Eastwood D.C."/>
            <person name="Martin F."/>
            <person name="Cullen D."/>
            <person name="Grigoriev I.V."/>
            <person name="Hibbett D.S."/>
        </authorList>
    </citation>
    <scope>NUCLEOTIDE SEQUENCE [LARGE SCALE GENOMIC DNA]</scope>
    <source>
        <strain evidence="2 3">DJM-731 SS1</strain>
    </source>
</reference>
<keyword evidence="1" id="KW-0812">Transmembrane</keyword>
<dbReference type="STRING" id="1858805.M5FXU6"/>
<dbReference type="AlphaFoldDB" id="M5FXU6"/>
<dbReference type="GeneID" id="63683764"/>
<keyword evidence="1" id="KW-0472">Membrane</keyword>
<evidence type="ECO:0000313" key="2">
    <source>
        <dbReference type="EMBL" id="EJU00605.1"/>
    </source>
</evidence>
<feature type="transmembrane region" description="Helical" evidence="1">
    <location>
        <begin position="44"/>
        <end position="65"/>
    </location>
</feature>
<dbReference type="RefSeq" id="XP_040627502.1">
    <property type="nucleotide sequence ID" value="XM_040768702.1"/>
</dbReference>
<keyword evidence="1" id="KW-1133">Transmembrane helix</keyword>
<evidence type="ECO:0000313" key="3">
    <source>
        <dbReference type="Proteomes" id="UP000030653"/>
    </source>
</evidence>
<dbReference type="HOGENOM" id="CLU_1704183_0_0_1"/>